<dbReference type="Proteomes" id="UP000078343">
    <property type="component" value="Unassembled WGS sequence"/>
</dbReference>
<dbReference type="EMBL" id="LVYI01000001">
    <property type="protein sequence ID" value="OAP64265.1"/>
    <property type="molecule type" value="Genomic_DNA"/>
</dbReference>
<dbReference type="AlphaFoldDB" id="A0A178ZZ17"/>
<sequence length="127" mass="13703">MSTTTTDDKASPRPLPADCLAAIFDRDTSYLYLYAQGKYETPALTSFVELPWIGARKFEFQGLYLIGSEGGTPTEHQYAQKFPAGSTPHFPLKSVLIVVADGEGGKTKTIVVPVETVTLFQGEGPSA</sequence>
<accession>A0A178ZZ17</accession>
<dbReference type="GeneID" id="30004407"/>
<keyword evidence="2" id="KW-1185">Reference proteome</keyword>
<evidence type="ECO:0000313" key="2">
    <source>
        <dbReference type="Proteomes" id="UP000078343"/>
    </source>
</evidence>
<gene>
    <name evidence="1" type="ORF">AYL99_00237</name>
</gene>
<dbReference type="RefSeq" id="XP_018697632.1">
    <property type="nucleotide sequence ID" value="XM_018831753.1"/>
</dbReference>
<proteinExistence type="predicted"/>
<protein>
    <submittedName>
        <fullName evidence="1">Uncharacterized protein</fullName>
    </submittedName>
</protein>
<organism evidence="1 2">
    <name type="scientific">Fonsecaea erecta</name>
    <dbReference type="NCBI Taxonomy" id="1367422"/>
    <lineage>
        <taxon>Eukaryota</taxon>
        <taxon>Fungi</taxon>
        <taxon>Dikarya</taxon>
        <taxon>Ascomycota</taxon>
        <taxon>Pezizomycotina</taxon>
        <taxon>Eurotiomycetes</taxon>
        <taxon>Chaetothyriomycetidae</taxon>
        <taxon>Chaetothyriales</taxon>
        <taxon>Herpotrichiellaceae</taxon>
        <taxon>Fonsecaea</taxon>
    </lineage>
</organism>
<evidence type="ECO:0000313" key="1">
    <source>
        <dbReference type="EMBL" id="OAP64265.1"/>
    </source>
</evidence>
<reference evidence="1 2" key="1">
    <citation type="submission" date="2016-04" db="EMBL/GenBank/DDBJ databases">
        <title>Draft genome of Fonsecaea erecta CBS 125763.</title>
        <authorList>
            <person name="Weiss V.A."/>
            <person name="Vicente V.A."/>
            <person name="Raittz R.T."/>
            <person name="Moreno L.F."/>
            <person name="De Souza E.M."/>
            <person name="Pedrosa F.O."/>
            <person name="Steffens M.B."/>
            <person name="Faoro H."/>
            <person name="Tadra-Sfeir M.Z."/>
            <person name="Najafzadeh M.J."/>
            <person name="Felipe M.S."/>
            <person name="Teixeira M."/>
            <person name="Sun J."/>
            <person name="Xi L."/>
            <person name="Gomes R."/>
            <person name="De Azevedo C.M."/>
            <person name="Salgado C.G."/>
            <person name="Da Silva M.B."/>
            <person name="Nascimento M.F."/>
            <person name="Queiroz-Telles F."/>
            <person name="Attili D.S."/>
            <person name="Gorbushina A."/>
        </authorList>
    </citation>
    <scope>NUCLEOTIDE SEQUENCE [LARGE SCALE GENOMIC DNA]</scope>
    <source>
        <strain evidence="1 2">CBS 125763</strain>
    </source>
</reference>
<name>A0A178ZZ17_9EURO</name>
<comment type="caution">
    <text evidence="1">The sequence shown here is derived from an EMBL/GenBank/DDBJ whole genome shotgun (WGS) entry which is preliminary data.</text>
</comment>